<sequence>MQIIASLLITPPPNLHYKSTYVIAHHSHAHQLATPKCPSRGSPVPRPPFIHAQGRYTFLKV</sequence>
<dbReference type="AlphaFoldDB" id="A0A2P5B327"/>
<accession>A0A2P5B327</accession>
<reference evidence="2" key="1">
    <citation type="submission" date="2016-06" db="EMBL/GenBank/DDBJ databases">
        <title>Parallel loss of symbiosis genes in relatives of nitrogen-fixing non-legume Parasponia.</title>
        <authorList>
            <person name="Van Velzen R."/>
            <person name="Holmer R."/>
            <person name="Bu F."/>
            <person name="Rutten L."/>
            <person name="Van Zeijl A."/>
            <person name="Liu W."/>
            <person name="Santuari L."/>
            <person name="Cao Q."/>
            <person name="Sharma T."/>
            <person name="Shen D."/>
            <person name="Roswanjaya Y."/>
            <person name="Wardhani T."/>
            <person name="Kalhor M.S."/>
            <person name="Jansen J."/>
            <person name="Van den Hoogen J."/>
            <person name="Gungor B."/>
            <person name="Hartog M."/>
            <person name="Hontelez J."/>
            <person name="Verver J."/>
            <person name="Yang W.-C."/>
            <person name="Schijlen E."/>
            <person name="Repin R."/>
            <person name="Schilthuizen M."/>
            <person name="Schranz E."/>
            <person name="Heidstra R."/>
            <person name="Miyata K."/>
            <person name="Fedorova E."/>
            <person name="Kohlen W."/>
            <person name="Bisseling T."/>
            <person name="Smit S."/>
            <person name="Geurts R."/>
        </authorList>
    </citation>
    <scope>NUCLEOTIDE SEQUENCE [LARGE SCALE GENOMIC DNA]</scope>
    <source>
        <strain evidence="2">cv. WU1-14</strain>
    </source>
</reference>
<protein>
    <submittedName>
        <fullName evidence="1">Uncharacterized protein</fullName>
    </submittedName>
</protein>
<evidence type="ECO:0000313" key="1">
    <source>
        <dbReference type="EMBL" id="PON43198.1"/>
    </source>
</evidence>
<organism evidence="1 2">
    <name type="scientific">Parasponia andersonii</name>
    <name type="common">Sponia andersonii</name>
    <dbReference type="NCBI Taxonomy" id="3476"/>
    <lineage>
        <taxon>Eukaryota</taxon>
        <taxon>Viridiplantae</taxon>
        <taxon>Streptophyta</taxon>
        <taxon>Embryophyta</taxon>
        <taxon>Tracheophyta</taxon>
        <taxon>Spermatophyta</taxon>
        <taxon>Magnoliopsida</taxon>
        <taxon>eudicotyledons</taxon>
        <taxon>Gunneridae</taxon>
        <taxon>Pentapetalae</taxon>
        <taxon>rosids</taxon>
        <taxon>fabids</taxon>
        <taxon>Rosales</taxon>
        <taxon>Cannabaceae</taxon>
        <taxon>Parasponia</taxon>
    </lineage>
</organism>
<name>A0A2P5B327_PARAD</name>
<dbReference type="Proteomes" id="UP000237105">
    <property type="component" value="Unassembled WGS sequence"/>
</dbReference>
<dbReference type="EMBL" id="JXTB01000375">
    <property type="protein sequence ID" value="PON43198.1"/>
    <property type="molecule type" value="Genomic_DNA"/>
</dbReference>
<proteinExistence type="predicted"/>
<gene>
    <name evidence="1" type="ORF">PanWU01x14_275410</name>
</gene>
<evidence type="ECO:0000313" key="2">
    <source>
        <dbReference type="Proteomes" id="UP000237105"/>
    </source>
</evidence>
<keyword evidence="2" id="KW-1185">Reference proteome</keyword>
<comment type="caution">
    <text evidence="1">The sequence shown here is derived from an EMBL/GenBank/DDBJ whole genome shotgun (WGS) entry which is preliminary data.</text>
</comment>